<gene>
    <name evidence="2" type="ORF">H6A19_12485</name>
</gene>
<comment type="caution">
    <text evidence="2">The sequence shown here is derived from an EMBL/GenBank/DDBJ whole genome shotgun (WGS) entry which is preliminary data.</text>
</comment>
<evidence type="ECO:0000256" key="1">
    <source>
        <dbReference type="SAM" id="Phobius"/>
    </source>
</evidence>
<accession>A0ABS2FI49</accession>
<dbReference type="Proteomes" id="UP000767334">
    <property type="component" value="Unassembled WGS sequence"/>
</dbReference>
<feature type="transmembrane region" description="Helical" evidence="1">
    <location>
        <begin position="6"/>
        <end position="28"/>
    </location>
</feature>
<organism evidence="2 3">
    <name type="scientific">Clostridium saudiense</name>
    <dbReference type="NCBI Taxonomy" id="1414720"/>
    <lineage>
        <taxon>Bacteria</taxon>
        <taxon>Bacillati</taxon>
        <taxon>Bacillota</taxon>
        <taxon>Clostridia</taxon>
        <taxon>Eubacteriales</taxon>
        <taxon>Clostridiaceae</taxon>
        <taxon>Clostridium</taxon>
    </lineage>
</organism>
<keyword evidence="1" id="KW-0812">Transmembrane</keyword>
<keyword evidence="1" id="KW-0472">Membrane</keyword>
<sequence length="35" mass="3680">MTATALTYFAIGAIVLWGGLITTLAISIKKGKEIN</sequence>
<keyword evidence="1" id="KW-1133">Transmembrane helix</keyword>
<reference evidence="2 3" key="1">
    <citation type="journal article" date="2021" name="Sci. Rep.">
        <title>The distribution of antibiotic resistance genes in chicken gut microbiota commensals.</title>
        <authorList>
            <person name="Juricova H."/>
            <person name="Matiasovicova J."/>
            <person name="Kubasova T."/>
            <person name="Cejkova D."/>
            <person name="Rychlik I."/>
        </authorList>
    </citation>
    <scope>NUCLEOTIDE SEQUENCE [LARGE SCALE GENOMIC DNA]</scope>
    <source>
        <strain evidence="2 3">An435</strain>
    </source>
</reference>
<evidence type="ECO:0000313" key="3">
    <source>
        <dbReference type="Proteomes" id="UP000767334"/>
    </source>
</evidence>
<dbReference type="EMBL" id="JACJLL010000087">
    <property type="protein sequence ID" value="MBM6820144.1"/>
    <property type="molecule type" value="Genomic_DNA"/>
</dbReference>
<proteinExistence type="predicted"/>
<keyword evidence="3" id="KW-1185">Reference proteome</keyword>
<evidence type="ECO:0000313" key="2">
    <source>
        <dbReference type="EMBL" id="MBM6820144.1"/>
    </source>
</evidence>
<dbReference type="RefSeq" id="WP_133015100.1">
    <property type="nucleotide sequence ID" value="NZ_JACJLL010000087.1"/>
</dbReference>
<protein>
    <submittedName>
        <fullName evidence="2">MetS family NSS transporter small subunit</fullName>
    </submittedName>
</protein>
<dbReference type="NCBIfam" id="NF033493">
    <property type="entry name" value="MetS_like_NSS"/>
    <property type="match status" value="1"/>
</dbReference>
<name>A0ABS2FI49_9CLOT</name>